<dbReference type="HOGENOM" id="CLU_075478_0_1_2"/>
<evidence type="ECO:0000313" key="3">
    <source>
        <dbReference type="Proteomes" id="UP000030649"/>
    </source>
</evidence>
<dbReference type="InterPro" id="IPR029052">
    <property type="entry name" value="Metallo-depent_PP-like"/>
</dbReference>
<gene>
    <name evidence="2" type="ORF">J07HQW1_00883</name>
</gene>
<proteinExistence type="predicted"/>
<dbReference type="SUPFAM" id="SSF56300">
    <property type="entry name" value="Metallo-dependent phosphatases"/>
    <property type="match status" value="1"/>
</dbReference>
<dbReference type="InterPro" id="IPR024173">
    <property type="entry name" value="Pesterase_MJ0037-like"/>
</dbReference>
<dbReference type="Gene3D" id="3.60.21.10">
    <property type="match status" value="1"/>
</dbReference>
<accession>U1N2Y9</accession>
<dbReference type="STRING" id="1238424.J07HQW1_00883"/>
<name>U1N2Y9_9EURY</name>
<feature type="domain" description="Calcineurin-like phosphoesterase" evidence="1">
    <location>
        <begin position="55"/>
        <end position="173"/>
    </location>
</feature>
<dbReference type="GO" id="GO:0016787">
    <property type="term" value="F:hydrolase activity"/>
    <property type="evidence" value="ECO:0007669"/>
    <property type="project" value="InterPro"/>
</dbReference>
<evidence type="ECO:0000313" key="2">
    <source>
        <dbReference type="EMBL" id="ERG90855.1"/>
    </source>
</evidence>
<sequence>MAVTVPPNSQLNLQVSHAIICLRYVLLDARYTVYVIDTDVVYRSRALWVPDAATLVISDLHIGRDEASNVQLPLGERDDLLERIQTHLNALTPETVVVAGDIFHRFEGATSESRTTLAALIDACTDVGARCVFVRGNHDTGLDSTHHTTVVDSYTLNGLPEESPKTVICHGHVEPATTAERYIIGHDHPAITIEGQRHPCFLSVPDGYQDADIIMLPAFSRLAAGVSINTASGSDLQSPLITQLEHAQPTIYDDQAAKSLSFPPLQSLRAML</sequence>
<dbReference type="CDD" id="cd07391">
    <property type="entry name" value="MPP_PF1019"/>
    <property type="match status" value="1"/>
</dbReference>
<dbReference type="Pfam" id="PF00149">
    <property type="entry name" value="Metallophos"/>
    <property type="match status" value="1"/>
</dbReference>
<organism evidence="2 3">
    <name type="scientific">Haloquadratum walsbyi J07HQW1</name>
    <dbReference type="NCBI Taxonomy" id="1238424"/>
    <lineage>
        <taxon>Archaea</taxon>
        <taxon>Methanobacteriati</taxon>
        <taxon>Methanobacteriota</taxon>
        <taxon>Stenosarchaea group</taxon>
        <taxon>Halobacteria</taxon>
        <taxon>Halobacteriales</taxon>
        <taxon>Haloferacaceae</taxon>
        <taxon>Haloquadratum</taxon>
    </lineage>
</organism>
<dbReference type="PANTHER" id="PTHR39323">
    <property type="entry name" value="BLR1149 PROTEIN"/>
    <property type="match status" value="1"/>
</dbReference>
<dbReference type="PANTHER" id="PTHR39323:SF1">
    <property type="entry name" value="BLR1149 PROTEIN"/>
    <property type="match status" value="1"/>
</dbReference>
<dbReference type="PIRSF" id="PIRSF000887">
    <property type="entry name" value="Pesterase_MJ0037"/>
    <property type="match status" value="1"/>
</dbReference>
<dbReference type="AlphaFoldDB" id="U1N2Y9"/>
<reference evidence="2 3" key="1">
    <citation type="journal article" date="2013" name="PLoS ONE">
        <title>Assembly-driven community genomics of a hypersaline microbial ecosystem.</title>
        <authorList>
            <person name="Podell S."/>
            <person name="Ugalde J.A."/>
            <person name="Narasingarao P."/>
            <person name="Banfield J.F."/>
            <person name="Heidelberg K.B."/>
            <person name="Allen E.E."/>
        </authorList>
    </citation>
    <scope>NUCLEOTIDE SEQUENCE [LARGE SCALE GENOMIC DNA]</scope>
    <source>
        <strain evidence="3">J07HQW1</strain>
    </source>
</reference>
<dbReference type="EMBL" id="KE356560">
    <property type="protein sequence ID" value="ERG90855.1"/>
    <property type="molecule type" value="Genomic_DNA"/>
</dbReference>
<dbReference type="InterPro" id="IPR004843">
    <property type="entry name" value="Calcineurin-like_PHP"/>
</dbReference>
<evidence type="ECO:0000259" key="1">
    <source>
        <dbReference type="Pfam" id="PF00149"/>
    </source>
</evidence>
<protein>
    <submittedName>
        <fullName evidence="2">Putative ICC-like phosphoesterase</fullName>
    </submittedName>
</protein>
<dbReference type="Proteomes" id="UP000030649">
    <property type="component" value="Unassembled WGS sequence"/>
</dbReference>